<comment type="caution">
    <text evidence="2">The sequence shown here is derived from an EMBL/GenBank/DDBJ whole genome shotgun (WGS) entry which is preliminary data.</text>
</comment>
<dbReference type="RefSeq" id="WP_205114498.1">
    <property type="nucleotide sequence ID" value="NZ_JAFBCM010000001.1"/>
</dbReference>
<sequence length="176" mass="19091">MNLVDHLELHLGPIQRGFPGGGLQVAEFRDGPVAGSSTFVTLGMSHHELSVHDDQTVRQELLIACREPVPKANVASVLLDLGEQAITEHSAYLRGDVIGPRGPMFPSGELCAVYIADPVSFPEAFARFEGISLIWAVPITVAEAHFVGEQGWRAFEQLLVDGDPDLLDLERPSVVE</sequence>
<evidence type="ECO:0000313" key="3">
    <source>
        <dbReference type="Proteomes" id="UP001595699"/>
    </source>
</evidence>
<accession>A0ABV7Y901</accession>
<dbReference type="Proteomes" id="UP001595699">
    <property type="component" value="Unassembled WGS sequence"/>
</dbReference>
<feature type="domain" description="Suppressor of fused-like" evidence="1">
    <location>
        <begin position="23"/>
        <end position="172"/>
    </location>
</feature>
<dbReference type="Pfam" id="PF05076">
    <property type="entry name" value="SUFU"/>
    <property type="match status" value="1"/>
</dbReference>
<name>A0ABV7Y901_9ACTN</name>
<gene>
    <name evidence="2" type="ORF">ACFOUW_13230</name>
</gene>
<proteinExistence type="predicted"/>
<evidence type="ECO:0000259" key="1">
    <source>
        <dbReference type="Pfam" id="PF05076"/>
    </source>
</evidence>
<protein>
    <submittedName>
        <fullName evidence="2">Suppressor of fused domain protein</fullName>
    </submittedName>
</protein>
<organism evidence="2 3">
    <name type="scientific">Tenggerimyces flavus</name>
    <dbReference type="NCBI Taxonomy" id="1708749"/>
    <lineage>
        <taxon>Bacteria</taxon>
        <taxon>Bacillati</taxon>
        <taxon>Actinomycetota</taxon>
        <taxon>Actinomycetes</taxon>
        <taxon>Propionibacteriales</taxon>
        <taxon>Nocardioidaceae</taxon>
        <taxon>Tenggerimyces</taxon>
    </lineage>
</organism>
<evidence type="ECO:0000313" key="2">
    <source>
        <dbReference type="EMBL" id="MFC3761801.1"/>
    </source>
</evidence>
<reference evidence="3" key="1">
    <citation type="journal article" date="2019" name="Int. J. Syst. Evol. Microbiol.">
        <title>The Global Catalogue of Microorganisms (GCM) 10K type strain sequencing project: providing services to taxonomists for standard genome sequencing and annotation.</title>
        <authorList>
            <consortium name="The Broad Institute Genomics Platform"/>
            <consortium name="The Broad Institute Genome Sequencing Center for Infectious Disease"/>
            <person name="Wu L."/>
            <person name="Ma J."/>
        </authorList>
    </citation>
    <scope>NUCLEOTIDE SEQUENCE [LARGE SCALE GENOMIC DNA]</scope>
    <source>
        <strain evidence="3">CGMCC 4.7241</strain>
    </source>
</reference>
<keyword evidence="3" id="KW-1185">Reference proteome</keyword>
<dbReference type="InterPro" id="IPR020941">
    <property type="entry name" value="SUFU-like_domain"/>
</dbReference>
<dbReference type="EMBL" id="JBHRZH010000009">
    <property type="protein sequence ID" value="MFC3761801.1"/>
    <property type="molecule type" value="Genomic_DNA"/>
</dbReference>